<feature type="non-terminal residue" evidence="1">
    <location>
        <position position="73"/>
    </location>
</feature>
<evidence type="ECO:0000313" key="1">
    <source>
        <dbReference type="EMBL" id="SBQ37315.1"/>
    </source>
</evidence>
<reference evidence="1" key="2">
    <citation type="submission" date="2016-06" db="EMBL/GenBank/DDBJ databases">
        <title>The genome of a short-lived fish provides insights into sex chromosome evolution and the genetic control of aging.</title>
        <authorList>
            <person name="Reichwald K."/>
            <person name="Felder M."/>
            <person name="Petzold A."/>
            <person name="Koch P."/>
            <person name="Groth M."/>
            <person name="Platzer M."/>
        </authorList>
    </citation>
    <scope>NUCLEOTIDE SEQUENCE</scope>
    <source>
        <tissue evidence="1">Brain</tissue>
    </source>
</reference>
<proteinExistence type="predicted"/>
<reference evidence="1" key="1">
    <citation type="submission" date="2016-05" db="EMBL/GenBank/DDBJ databases">
        <authorList>
            <person name="Lavstsen T."/>
            <person name="Jespersen J.S."/>
        </authorList>
    </citation>
    <scope>NUCLEOTIDE SEQUENCE</scope>
    <source>
        <tissue evidence="1">Brain</tissue>
    </source>
</reference>
<sequence length="73" mass="8197">HKHQHAGARDACWQWVLTERRTERDRTLTRRPCYRGVRPAAGCLRSNPSISPVGGSLVAFDLCGFLRVCVCVC</sequence>
<dbReference type="EMBL" id="HAEA01008835">
    <property type="protein sequence ID" value="SBQ37315.1"/>
    <property type="molecule type" value="Transcribed_RNA"/>
</dbReference>
<dbReference type="AlphaFoldDB" id="A0A1A8DSL4"/>
<name>A0A1A8DSL4_NOTKA</name>
<protein>
    <submittedName>
        <fullName evidence="1">Smoothelin a</fullName>
    </submittedName>
</protein>
<accession>A0A1A8DSL4</accession>
<feature type="non-terminal residue" evidence="1">
    <location>
        <position position="1"/>
    </location>
</feature>
<organism evidence="1">
    <name type="scientific">Nothobranchius kadleci</name>
    <name type="common">African annual killifish</name>
    <dbReference type="NCBI Taxonomy" id="1051664"/>
    <lineage>
        <taxon>Eukaryota</taxon>
        <taxon>Metazoa</taxon>
        <taxon>Chordata</taxon>
        <taxon>Craniata</taxon>
        <taxon>Vertebrata</taxon>
        <taxon>Euteleostomi</taxon>
        <taxon>Actinopterygii</taxon>
        <taxon>Neopterygii</taxon>
        <taxon>Teleostei</taxon>
        <taxon>Neoteleostei</taxon>
        <taxon>Acanthomorphata</taxon>
        <taxon>Ovalentaria</taxon>
        <taxon>Atherinomorphae</taxon>
        <taxon>Cyprinodontiformes</taxon>
        <taxon>Nothobranchiidae</taxon>
        <taxon>Nothobranchius</taxon>
    </lineage>
</organism>
<gene>
    <name evidence="1" type="primary">SMTNA</name>
</gene>